<feature type="chain" id="PRO_5037640929" description="Transmembrane protein" evidence="1">
    <location>
        <begin position="19"/>
        <end position="118"/>
    </location>
</feature>
<accession>A0A922I6Q4</accession>
<organism evidence="2 3">
    <name type="scientific">Dermatophagoides farinae</name>
    <name type="common">American house dust mite</name>
    <dbReference type="NCBI Taxonomy" id="6954"/>
    <lineage>
        <taxon>Eukaryota</taxon>
        <taxon>Metazoa</taxon>
        <taxon>Ecdysozoa</taxon>
        <taxon>Arthropoda</taxon>
        <taxon>Chelicerata</taxon>
        <taxon>Arachnida</taxon>
        <taxon>Acari</taxon>
        <taxon>Acariformes</taxon>
        <taxon>Sarcoptiformes</taxon>
        <taxon>Astigmata</taxon>
        <taxon>Psoroptidia</taxon>
        <taxon>Analgoidea</taxon>
        <taxon>Pyroglyphidae</taxon>
        <taxon>Dermatophagoidinae</taxon>
        <taxon>Dermatophagoides</taxon>
    </lineage>
</organism>
<dbReference type="Proteomes" id="UP000790347">
    <property type="component" value="Unassembled WGS sequence"/>
</dbReference>
<name>A0A922I6Q4_DERFA</name>
<proteinExistence type="predicted"/>
<protein>
    <recommendedName>
        <fullName evidence="4">Transmembrane protein</fullName>
    </recommendedName>
</protein>
<reference evidence="2" key="2">
    <citation type="journal article" date="2022" name="Res Sq">
        <title>Comparative Genomics Reveals Insights into the Divergent Evolution of Astigmatic Mites and Household Pest Adaptations.</title>
        <authorList>
            <person name="Xiong Q."/>
            <person name="Wan A.T.-Y."/>
            <person name="Liu X.-Y."/>
            <person name="Fung C.S.-H."/>
            <person name="Xiao X."/>
            <person name="Malainual N."/>
            <person name="Hou J."/>
            <person name="Wang L."/>
            <person name="Wang M."/>
            <person name="Yang K."/>
            <person name="Cui Y."/>
            <person name="Leung E."/>
            <person name="Nong W."/>
            <person name="Shin S.-K."/>
            <person name="Au S."/>
            <person name="Jeong K.Y."/>
            <person name="Chew F.T."/>
            <person name="Hui J."/>
            <person name="Leung T.F."/>
            <person name="Tungtrongchitr A."/>
            <person name="Zhong N."/>
            <person name="Liu Z."/>
            <person name="Tsui S."/>
        </authorList>
    </citation>
    <scope>NUCLEOTIDE SEQUENCE</scope>
    <source>
        <strain evidence="2">Derf</strain>
        <tissue evidence="2">Whole organism</tissue>
    </source>
</reference>
<comment type="caution">
    <text evidence="2">The sequence shown here is derived from an EMBL/GenBank/DDBJ whole genome shotgun (WGS) entry which is preliminary data.</text>
</comment>
<dbReference type="EMBL" id="ASGP02000003">
    <property type="protein sequence ID" value="KAH9518315.1"/>
    <property type="molecule type" value="Genomic_DNA"/>
</dbReference>
<keyword evidence="1" id="KW-0732">Signal</keyword>
<sequence length="118" mass="13874">MFFIKVFIYRCLLCLCFSDHHSNNCVCVSVCICVKNLLTNHLCLIYEQQYQKKRNETIVNKINGENLSNLIKIEVFKMQQVHVQVYTNVNHHSFRASKIISCNIYNVLSQIFSNQIIK</sequence>
<feature type="signal peptide" evidence="1">
    <location>
        <begin position="1"/>
        <end position="18"/>
    </location>
</feature>
<keyword evidence="3" id="KW-1185">Reference proteome</keyword>
<dbReference type="AlphaFoldDB" id="A0A922I6Q4"/>
<reference evidence="2" key="1">
    <citation type="submission" date="2013-05" db="EMBL/GenBank/DDBJ databases">
        <authorList>
            <person name="Yim A.K.Y."/>
            <person name="Chan T.F."/>
            <person name="Ji K.M."/>
            <person name="Liu X.Y."/>
            <person name="Zhou J.W."/>
            <person name="Li R.Q."/>
            <person name="Yang K.Y."/>
            <person name="Li J."/>
            <person name="Li M."/>
            <person name="Law P.T.W."/>
            <person name="Wu Y.L."/>
            <person name="Cai Z.L."/>
            <person name="Qin H."/>
            <person name="Bao Y."/>
            <person name="Leung R.K.K."/>
            <person name="Ng P.K.S."/>
            <person name="Zou J."/>
            <person name="Zhong X.J."/>
            <person name="Ran P.X."/>
            <person name="Zhong N.S."/>
            <person name="Liu Z.G."/>
            <person name="Tsui S.K.W."/>
        </authorList>
    </citation>
    <scope>NUCLEOTIDE SEQUENCE</scope>
    <source>
        <strain evidence="2">Derf</strain>
        <tissue evidence="2">Whole organism</tissue>
    </source>
</reference>
<evidence type="ECO:0000256" key="1">
    <source>
        <dbReference type="SAM" id="SignalP"/>
    </source>
</evidence>
<evidence type="ECO:0000313" key="2">
    <source>
        <dbReference type="EMBL" id="KAH9518315.1"/>
    </source>
</evidence>
<gene>
    <name evidence="2" type="ORF">DERF_008905</name>
</gene>
<evidence type="ECO:0000313" key="3">
    <source>
        <dbReference type="Proteomes" id="UP000790347"/>
    </source>
</evidence>
<evidence type="ECO:0008006" key="4">
    <source>
        <dbReference type="Google" id="ProtNLM"/>
    </source>
</evidence>